<evidence type="ECO:0000313" key="1">
    <source>
        <dbReference type="EMBL" id="GFE67232.1"/>
    </source>
</evidence>
<accession>A0A6N6JP48</accession>
<dbReference type="Proteomes" id="UP000436822">
    <property type="component" value="Unassembled WGS sequence"/>
</dbReference>
<protein>
    <submittedName>
        <fullName evidence="1">Uncharacterized protein</fullName>
    </submittedName>
</protein>
<proteinExistence type="predicted"/>
<reference evidence="1 2" key="1">
    <citation type="submission" date="2019-12" db="EMBL/GenBank/DDBJ databases">
        <title>Litoreibacter badius sp. nov., a novel bacteriochlorophyll a-containing bacterium in the genus Litoreibacter.</title>
        <authorList>
            <person name="Kanamuro M."/>
            <person name="Takabe Y."/>
            <person name="Mori K."/>
            <person name="Takaichi S."/>
            <person name="Hanada S."/>
        </authorList>
    </citation>
    <scope>NUCLEOTIDE SEQUENCE [LARGE SCALE GENOMIC DNA]</scope>
    <source>
        <strain evidence="1 2">K6</strain>
    </source>
</reference>
<comment type="caution">
    <text evidence="1">The sequence shown here is derived from an EMBL/GenBank/DDBJ whole genome shotgun (WGS) entry which is preliminary data.</text>
</comment>
<dbReference type="InterPro" id="IPR046293">
    <property type="entry name" value="DUF6330"/>
</dbReference>
<dbReference type="EMBL" id="BLJE01000009">
    <property type="protein sequence ID" value="GFE67232.1"/>
    <property type="molecule type" value="Genomic_DNA"/>
</dbReference>
<name>A0A6N6JP48_9RHOB</name>
<dbReference type="AlphaFoldDB" id="A0A6N6JP48"/>
<dbReference type="OrthoDB" id="7862048at2"/>
<evidence type="ECO:0000313" key="2">
    <source>
        <dbReference type="Proteomes" id="UP000436822"/>
    </source>
</evidence>
<organism evidence="1 2">
    <name type="scientific">Litoreibacter roseus</name>
    <dbReference type="NCBI Taxonomy" id="2601869"/>
    <lineage>
        <taxon>Bacteria</taxon>
        <taxon>Pseudomonadati</taxon>
        <taxon>Pseudomonadota</taxon>
        <taxon>Alphaproteobacteria</taxon>
        <taxon>Rhodobacterales</taxon>
        <taxon>Roseobacteraceae</taxon>
        <taxon>Litoreibacter</taxon>
    </lineage>
</organism>
<gene>
    <name evidence="1" type="ORF">KIN_43060</name>
</gene>
<dbReference type="RefSeq" id="WP_159811007.1">
    <property type="nucleotide sequence ID" value="NZ_BLJE01000009.1"/>
</dbReference>
<keyword evidence="2" id="KW-1185">Reference proteome</keyword>
<sequence length="70" mass="8168">MSRQEPKTLRVACWPDGTRTIISFRRGAYWWSRSEGSYPLSAAVEAVEERGGWIERVPNPDWRQKSPFDL</sequence>
<dbReference type="Pfam" id="PF19855">
    <property type="entry name" value="DUF6330"/>
    <property type="match status" value="1"/>
</dbReference>